<dbReference type="EMBL" id="GBEZ01009264">
    <property type="protein sequence ID" value="JAC76312.1"/>
    <property type="molecule type" value="Transcribed_RNA"/>
</dbReference>
<proteinExistence type="predicted"/>
<name>A0A061RTW4_9CHLO</name>
<dbReference type="AlphaFoldDB" id="A0A061RTW4"/>
<reference evidence="1" key="1">
    <citation type="submission" date="2014-05" db="EMBL/GenBank/DDBJ databases">
        <title>The transcriptome of the halophilic microalga Tetraselmis sp. GSL018 isolated from the Great Salt Lake, Utah.</title>
        <authorList>
            <person name="Jinkerson R.E."/>
            <person name="D'Adamo S."/>
            <person name="Posewitz M.C."/>
        </authorList>
    </citation>
    <scope>NUCLEOTIDE SEQUENCE</scope>
    <source>
        <strain evidence="1">GSL018</strain>
    </source>
</reference>
<accession>A0A061RTW4</accession>
<feature type="non-terminal residue" evidence="1">
    <location>
        <position position="1"/>
    </location>
</feature>
<organism evidence="1">
    <name type="scientific">Tetraselmis sp. GSL018</name>
    <dbReference type="NCBI Taxonomy" id="582737"/>
    <lineage>
        <taxon>Eukaryota</taxon>
        <taxon>Viridiplantae</taxon>
        <taxon>Chlorophyta</taxon>
        <taxon>core chlorophytes</taxon>
        <taxon>Chlorodendrophyceae</taxon>
        <taxon>Chlorodendrales</taxon>
        <taxon>Chlorodendraceae</taxon>
        <taxon>Tetraselmis</taxon>
    </lineage>
</organism>
<sequence>HVPDARAIGLCRAPSVAAFCPLARASSKSRLPAAMSPFL</sequence>
<gene>
    <name evidence="1" type="ORF">TSPGSL018_20532</name>
</gene>
<evidence type="ECO:0000313" key="1">
    <source>
        <dbReference type="EMBL" id="JAC76312.1"/>
    </source>
</evidence>
<protein>
    <submittedName>
        <fullName evidence="1">Uncharacterized protein</fullName>
    </submittedName>
</protein>